<dbReference type="CDD" id="cd03801">
    <property type="entry name" value="GT4_PimA-like"/>
    <property type="match status" value="1"/>
</dbReference>
<accession>A0A256KB32</accession>
<dbReference type="PANTHER" id="PTHR45947:SF3">
    <property type="entry name" value="SULFOQUINOVOSYL TRANSFERASE SQD2"/>
    <property type="match status" value="1"/>
</dbReference>
<dbReference type="InterPro" id="IPR050194">
    <property type="entry name" value="Glycosyltransferase_grp1"/>
</dbReference>
<name>A0A256KB32_HALEZ</name>
<dbReference type="Proteomes" id="UP000293073">
    <property type="component" value="Chromosome"/>
</dbReference>
<keyword evidence="2" id="KW-0808">Transferase</keyword>
<reference evidence="3" key="1">
    <citation type="submission" date="2019-01" db="EMBL/GenBank/DDBJ databases">
        <title>Complete genome of Halorubrum ezzemoulense strain FB21.</title>
        <authorList>
            <person name="Feng Y."/>
            <person name="Louyakis A.S."/>
            <person name="Papke R.T."/>
            <person name="Gogarten J.P."/>
        </authorList>
    </citation>
    <scope>NUCLEOTIDE SEQUENCE [LARGE SCALE GENOMIC DNA]</scope>
    <source>
        <strain evidence="3">Fb21</strain>
    </source>
</reference>
<proteinExistence type="predicted"/>
<dbReference type="Pfam" id="PF00534">
    <property type="entry name" value="Glycos_transf_1"/>
    <property type="match status" value="1"/>
</dbReference>
<sequence length="332" mass="37527">MLMEQVQVVHKYGAPRHYSALESKYNVNYLEYLPSSGGRKYIRDLISISDAFISGEKNIIAGFEPYSPLVYLFDKLRKNNNFIYHTSWPFWDDNRLPVKIKSKTIEKKWEDFLSESTIVTVTNSARSSLASLGIEAVTIPHSVDTTTFFPKNDSNNGDLDVLFVGVLEERKGVKEILNIVDTVEGIDFTFVGDGPLSGLVSKSSSQHDNVTYHGYISDQNCLASIYRNCDIMVLPSKRKEHWEELFGIVIIEAMASGLPVIASDCVGPKEVVKDGRTGQLISQGSQQELRTAIQEYRDDKAQRINHGRTAREYALRKYSEDVVISQWLDVIE</sequence>
<evidence type="ECO:0000313" key="2">
    <source>
        <dbReference type="EMBL" id="QAY21069.1"/>
    </source>
</evidence>
<dbReference type="EMBL" id="CP034940">
    <property type="protein sequence ID" value="QAY21069.1"/>
    <property type="molecule type" value="Genomic_DNA"/>
</dbReference>
<protein>
    <submittedName>
        <fullName evidence="2">Glycosyltransferase family 1 protein</fullName>
    </submittedName>
</protein>
<evidence type="ECO:0000259" key="1">
    <source>
        <dbReference type="Pfam" id="PF00534"/>
    </source>
</evidence>
<evidence type="ECO:0000313" key="3">
    <source>
        <dbReference type="Proteomes" id="UP000293073"/>
    </source>
</evidence>
<dbReference type="InterPro" id="IPR001296">
    <property type="entry name" value="Glyco_trans_1"/>
</dbReference>
<dbReference type="GO" id="GO:0016757">
    <property type="term" value="F:glycosyltransferase activity"/>
    <property type="evidence" value="ECO:0007669"/>
    <property type="project" value="InterPro"/>
</dbReference>
<organism evidence="2 3">
    <name type="scientific">Halorubrum ezzemoulense</name>
    <name type="common">Halorubrum chaoviator</name>
    <dbReference type="NCBI Taxonomy" id="337243"/>
    <lineage>
        <taxon>Archaea</taxon>
        <taxon>Methanobacteriati</taxon>
        <taxon>Methanobacteriota</taxon>
        <taxon>Stenosarchaea group</taxon>
        <taxon>Halobacteria</taxon>
        <taxon>Halobacteriales</taxon>
        <taxon>Haloferacaceae</taxon>
        <taxon>Halorubrum</taxon>
    </lineage>
</organism>
<dbReference type="KEGG" id="hezz:EO776_14135"/>
<dbReference type="PANTHER" id="PTHR45947">
    <property type="entry name" value="SULFOQUINOVOSYL TRANSFERASE SQD2"/>
    <property type="match status" value="1"/>
</dbReference>
<feature type="domain" description="Glycosyl transferase family 1" evidence="1">
    <location>
        <begin position="145"/>
        <end position="312"/>
    </location>
</feature>
<gene>
    <name evidence="2" type="ORF">EO776_14135</name>
</gene>
<dbReference type="Gene3D" id="3.40.50.2000">
    <property type="entry name" value="Glycogen Phosphorylase B"/>
    <property type="match status" value="2"/>
</dbReference>
<dbReference type="SUPFAM" id="SSF53756">
    <property type="entry name" value="UDP-Glycosyltransferase/glycogen phosphorylase"/>
    <property type="match status" value="1"/>
</dbReference>
<dbReference type="AlphaFoldDB" id="A0A256KB32"/>